<dbReference type="EMBL" id="SODU01000002">
    <property type="protein sequence ID" value="TDW90481.1"/>
    <property type="molecule type" value="Genomic_DNA"/>
</dbReference>
<sequence length="44" mass="4521">MSELEYPQVEGVAPGNGYTQVVTGTGQRVANLERSLASVGAVKG</sequence>
<protein>
    <submittedName>
        <fullName evidence="1">Uncharacterized protein</fullName>
    </submittedName>
</protein>
<proteinExistence type="predicted"/>
<reference evidence="1 2" key="1">
    <citation type="submission" date="2019-03" db="EMBL/GenBank/DDBJ databases">
        <title>Genomic Encyclopedia of Type Strains, Phase III (KMG-III): the genomes of soil and plant-associated and newly described type strains.</title>
        <authorList>
            <person name="Whitman W."/>
        </authorList>
    </citation>
    <scope>NUCLEOTIDE SEQUENCE [LARGE SCALE GENOMIC DNA]</scope>
    <source>
        <strain evidence="1 2">VKMAc-2574</strain>
    </source>
</reference>
<keyword evidence="2" id="KW-1185">Reference proteome</keyword>
<accession>A0ABY2FGJ6</accession>
<evidence type="ECO:0000313" key="2">
    <source>
        <dbReference type="Proteomes" id="UP000295060"/>
    </source>
</evidence>
<name>A0ABY2FGJ6_9ACTN</name>
<organism evidence="1 2">
    <name type="scientific">Kribbella pratensis</name>
    <dbReference type="NCBI Taxonomy" id="2512112"/>
    <lineage>
        <taxon>Bacteria</taxon>
        <taxon>Bacillati</taxon>
        <taxon>Actinomycetota</taxon>
        <taxon>Actinomycetes</taxon>
        <taxon>Propionibacteriales</taxon>
        <taxon>Kribbellaceae</taxon>
        <taxon>Kribbella</taxon>
    </lineage>
</organism>
<comment type="caution">
    <text evidence="1">The sequence shown here is derived from an EMBL/GenBank/DDBJ whole genome shotgun (WGS) entry which is preliminary data.</text>
</comment>
<gene>
    <name evidence="1" type="ORF">EV137_4297</name>
</gene>
<dbReference type="RefSeq" id="WP_255517818.1">
    <property type="nucleotide sequence ID" value="NZ_SODU01000002.1"/>
</dbReference>
<evidence type="ECO:0000313" key="1">
    <source>
        <dbReference type="EMBL" id="TDW90481.1"/>
    </source>
</evidence>
<dbReference type="Proteomes" id="UP000295060">
    <property type="component" value="Unassembled WGS sequence"/>
</dbReference>